<organism evidence="1 2">
    <name type="scientific">Candidatus Shapirobacteria bacterium CG09_land_8_20_14_0_10_47_13</name>
    <dbReference type="NCBI Taxonomy" id="1974481"/>
    <lineage>
        <taxon>Bacteria</taxon>
        <taxon>Candidatus Shapironibacteriota</taxon>
    </lineage>
</organism>
<dbReference type="Proteomes" id="UP000230033">
    <property type="component" value="Unassembled WGS sequence"/>
</dbReference>
<comment type="caution">
    <text evidence="1">The sequence shown here is derived from an EMBL/GenBank/DDBJ whole genome shotgun (WGS) entry which is preliminary data.</text>
</comment>
<sequence>MPHKGQFFKGENMGWQERVEAYKEIKRRDVLEKVLPLLSVLESFGCQKTFLQIRDEIWRLGEVLVSPNLDKVTAETPILAEVSLEATWPYYETGVSFGTFWVPRGIEIKHRKLSIVTRYDDDFNKNSKDIFIALIDGRTVEPSFFKANHPNARFLMEELVIKEILMEQAEEEWTDPPPYDRRKELAEQRVIQAIIEEGLKPPVEFEYFLELAEAEKARRGSR</sequence>
<protein>
    <submittedName>
        <fullName evidence="1">Uncharacterized protein</fullName>
    </submittedName>
</protein>
<evidence type="ECO:0000313" key="2">
    <source>
        <dbReference type="Proteomes" id="UP000230033"/>
    </source>
</evidence>
<dbReference type="AlphaFoldDB" id="A0A2H0WNI1"/>
<gene>
    <name evidence="1" type="ORF">COT65_00100</name>
</gene>
<name>A0A2H0WNI1_9BACT</name>
<accession>A0A2H0WNI1</accession>
<proteinExistence type="predicted"/>
<dbReference type="EMBL" id="PEZJ01000003">
    <property type="protein sequence ID" value="PIS14187.1"/>
    <property type="molecule type" value="Genomic_DNA"/>
</dbReference>
<evidence type="ECO:0000313" key="1">
    <source>
        <dbReference type="EMBL" id="PIS14187.1"/>
    </source>
</evidence>
<reference evidence="2" key="1">
    <citation type="submission" date="2017-09" db="EMBL/GenBank/DDBJ databases">
        <title>Depth-based differentiation of microbial function through sediment-hosted aquifers and enrichment of novel symbionts in the deep terrestrial subsurface.</title>
        <authorList>
            <person name="Probst A.J."/>
            <person name="Ladd B."/>
            <person name="Jarett J.K."/>
            <person name="Geller-Mcgrath D.E."/>
            <person name="Sieber C.M.K."/>
            <person name="Emerson J.B."/>
            <person name="Anantharaman K."/>
            <person name="Thomas B.C."/>
            <person name="Malmstrom R."/>
            <person name="Stieglmeier M."/>
            <person name="Klingl A."/>
            <person name="Woyke T."/>
            <person name="Ryan C.M."/>
            <person name="Banfield J.F."/>
        </authorList>
    </citation>
    <scope>NUCLEOTIDE SEQUENCE [LARGE SCALE GENOMIC DNA]</scope>
</reference>